<evidence type="ECO:0000256" key="2">
    <source>
        <dbReference type="ARBA" id="ARBA00022596"/>
    </source>
</evidence>
<dbReference type="CDD" id="cd22231">
    <property type="entry name" value="RHH_NikR_HicB-like"/>
    <property type="match status" value="1"/>
</dbReference>
<name>A0ABY8MN41_9SPIO</name>
<feature type="binding site" evidence="7">
    <location>
        <position position="102"/>
    </location>
    <ligand>
        <name>Ni(2+)</name>
        <dbReference type="ChEBI" id="CHEBI:49786"/>
    </ligand>
</feature>
<reference evidence="10 11" key="1">
    <citation type="submission" date="2023-04" db="EMBL/GenBank/DDBJ databases">
        <title>Spirochaete genome identified in red abalone sample constitutes a novel genus.</title>
        <authorList>
            <person name="Sharma S.P."/>
            <person name="Purcell C.M."/>
            <person name="Hyde J.R."/>
            <person name="Severin A.J."/>
        </authorList>
    </citation>
    <scope>NUCLEOTIDE SEQUENCE [LARGE SCALE GENOMIC DNA]</scope>
    <source>
        <strain evidence="10 11">SP-2023</strain>
    </source>
</reference>
<comment type="cofactor">
    <cofactor evidence="7">
        <name>Ni(2+)</name>
        <dbReference type="ChEBI" id="CHEBI:49786"/>
    </cofactor>
    <text evidence="7">Binds 1 nickel ion per subunit.</text>
</comment>
<feature type="domain" description="Transcription factor NikR nickel binding C-terminal" evidence="9">
    <location>
        <begin position="79"/>
        <end position="154"/>
    </location>
</feature>
<dbReference type="InterPro" id="IPR010985">
    <property type="entry name" value="Ribbon_hlx_hlx"/>
</dbReference>
<feature type="binding site" evidence="7">
    <location>
        <position position="121"/>
    </location>
    <ligand>
        <name>Ni(2+)</name>
        <dbReference type="ChEBI" id="CHEBI:49786"/>
    </ligand>
</feature>
<comment type="function">
    <text evidence="7">Transcriptional regulator.</text>
</comment>
<feature type="binding site" evidence="7">
    <location>
        <position position="113"/>
    </location>
    <ligand>
        <name>Ni(2+)</name>
        <dbReference type="ChEBI" id="CHEBI:49786"/>
    </ligand>
</feature>
<feature type="binding site" evidence="7">
    <location>
        <position position="115"/>
    </location>
    <ligand>
        <name>Ni(2+)</name>
        <dbReference type="ChEBI" id="CHEBI:49786"/>
    </ligand>
</feature>
<evidence type="ECO:0000256" key="3">
    <source>
        <dbReference type="ARBA" id="ARBA00022723"/>
    </source>
</evidence>
<dbReference type="NCBIfam" id="NF002815">
    <property type="entry name" value="PRK02967.1"/>
    <property type="match status" value="1"/>
</dbReference>
<evidence type="ECO:0000256" key="5">
    <source>
        <dbReference type="ARBA" id="ARBA00023125"/>
    </source>
</evidence>
<protein>
    <recommendedName>
        <fullName evidence="7">Putative nickel-responsive regulator</fullName>
    </recommendedName>
</protein>
<dbReference type="Pfam" id="PF01402">
    <property type="entry name" value="RHH_1"/>
    <property type="match status" value="1"/>
</dbReference>
<dbReference type="InterPro" id="IPR014864">
    <property type="entry name" value="TF_NikR_Ni-bd_C"/>
</dbReference>
<comment type="similarity">
    <text evidence="1 7">Belongs to the transcriptional regulatory CopG/NikR family.</text>
</comment>
<dbReference type="InterPro" id="IPR022988">
    <property type="entry name" value="Ni_resp_reg_NikR"/>
</dbReference>
<dbReference type="Pfam" id="PF08753">
    <property type="entry name" value="NikR_C"/>
    <property type="match status" value="1"/>
</dbReference>
<dbReference type="SUPFAM" id="SSF47598">
    <property type="entry name" value="Ribbon-helix-helix"/>
    <property type="match status" value="1"/>
</dbReference>
<accession>A0ABY8MN41</accession>
<dbReference type="RefSeq" id="WP_326928386.1">
    <property type="nucleotide sequence ID" value="NZ_CP123443.1"/>
</dbReference>
<dbReference type="InterPro" id="IPR013321">
    <property type="entry name" value="Arc_rbn_hlx_hlx"/>
</dbReference>
<dbReference type="NCBIfam" id="NF001884">
    <property type="entry name" value="PRK00630.1"/>
    <property type="match status" value="1"/>
</dbReference>
<keyword evidence="3 7" id="KW-0479">Metal-binding</keyword>
<evidence type="ECO:0000256" key="1">
    <source>
        <dbReference type="ARBA" id="ARBA00008478"/>
    </source>
</evidence>
<evidence type="ECO:0000256" key="4">
    <source>
        <dbReference type="ARBA" id="ARBA00023015"/>
    </source>
</evidence>
<evidence type="ECO:0000259" key="9">
    <source>
        <dbReference type="Pfam" id="PF08753"/>
    </source>
</evidence>
<feature type="domain" description="Ribbon-helix-helix protein CopG" evidence="8">
    <location>
        <begin position="28"/>
        <end position="68"/>
    </location>
</feature>
<dbReference type="InterPro" id="IPR045865">
    <property type="entry name" value="ACT-like_dom_sf"/>
</dbReference>
<dbReference type="InterPro" id="IPR002145">
    <property type="entry name" value="CopG"/>
</dbReference>
<keyword evidence="5 7" id="KW-0238">DNA-binding</keyword>
<keyword evidence="6 7" id="KW-0804">Transcription</keyword>
<proteinExistence type="inferred from homology"/>
<dbReference type="Proteomes" id="UP001228690">
    <property type="component" value="Chromosome"/>
</dbReference>
<evidence type="ECO:0000313" key="11">
    <source>
        <dbReference type="Proteomes" id="UP001228690"/>
    </source>
</evidence>
<evidence type="ECO:0000256" key="6">
    <source>
        <dbReference type="ARBA" id="ARBA00023163"/>
    </source>
</evidence>
<dbReference type="Gene3D" id="3.30.70.1150">
    <property type="entry name" value="ACT-like. Chain A, domain 2"/>
    <property type="match status" value="1"/>
</dbReference>
<evidence type="ECO:0000256" key="7">
    <source>
        <dbReference type="HAMAP-Rule" id="MF_00476"/>
    </source>
</evidence>
<dbReference type="HAMAP" id="MF_00476">
    <property type="entry name" value="NikR"/>
    <property type="match status" value="1"/>
</dbReference>
<dbReference type="NCBIfam" id="NF003381">
    <property type="entry name" value="PRK04460.1"/>
    <property type="match status" value="1"/>
</dbReference>
<evidence type="ECO:0000259" key="8">
    <source>
        <dbReference type="Pfam" id="PF01402"/>
    </source>
</evidence>
<sequence length="162" mass="18467">MVQVQDFVRHSDSSLKSFLRGSRVSDIVRFGVSLPRKLSDDFDKYIAEDQYTNRSEAIRDLIRNELIKDEWQHSGTQIAGAIIFVYDHHVRNLLDKIVTVQHDFHGLIISGQHIHLDHDNCLEILAVRGESGYVQALYKKIKALKGVKHISLNMSSTGQNIS</sequence>
<dbReference type="Gene3D" id="1.10.1220.10">
    <property type="entry name" value="Met repressor-like"/>
    <property type="match status" value="1"/>
</dbReference>
<dbReference type="InterPro" id="IPR050192">
    <property type="entry name" value="CopG/NikR_regulator"/>
</dbReference>
<gene>
    <name evidence="10" type="primary">nikR</name>
    <name evidence="10" type="ORF">P0082_04785</name>
</gene>
<dbReference type="SUPFAM" id="SSF55021">
    <property type="entry name" value="ACT-like"/>
    <property type="match status" value="1"/>
</dbReference>
<organism evidence="10 11">
    <name type="scientific">Candidatus Haliotispira prima</name>
    <dbReference type="NCBI Taxonomy" id="3034016"/>
    <lineage>
        <taxon>Bacteria</taxon>
        <taxon>Pseudomonadati</taxon>
        <taxon>Spirochaetota</taxon>
        <taxon>Spirochaetia</taxon>
        <taxon>Spirochaetales</taxon>
        <taxon>Spirochaetaceae</taxon>
        <taxon>Candidatus Haliotispira</taxon>
    </lineage>
</organism>
<keyword evidence="11" id="KW-1185">Reference proteome</keyword>
<dbReference type="EMBL" id="CP123443">
    <property type="protein sequence ID" value="WGK70179.1"/>
    <property type="molecule type" value="Genomic_DNA"/>
</dbReference>
<keyword evidence="4 7" id="KW-0805">Transcription regulation</keyword>
<dbReference type="NCBIfam" id="NF002169">
    <property type="entry name" value="PRK01002.1"/>
    <property type="match status" value="1"/>
</dbReference>
<dbReference type="InterPro" id="IPR027271">
    <property type="entry name" value="Acetolactate_synth/TF_NikR_C"/>
</dbReference>
<evidence type="ECO:0000313" key="10">
    <source>
        <dbReference type="EMBL" id="WGK70179.1"/>
    </source>
</evidence>
<dbReference type="PANTHER" id="PTHR34719">
    <property type="entry name" value="NICKEL-RESPONSIVE REGULATOR"/>
    <property type="match status" value="1"/>
</dbReference>
<dbReference type="PANTHER" id="PTHR34719:SF2">
    <property type="entry name" value="NICKEL-RESPONSIVE REGULATOR"/>
    <property type="match status" value="1"/>
</dbReference>
<keyword evidence="2 7" id="KW-0533">Nickel</keyword>